<evidence type="ECO:0000259" key="7">
    <source>
        <dbReference type="PROSITE" id="PS50089"/>
    </source>
</evidence>
<gene>
    <name evidence="8" type="ORF">CEY00_Acc15877</name>
</gene>
<dbReference type="InParanoid" id="A0A2R6QNX6"/>
<protein>
    <submittedName>
        <fullName evidence="8">BOI-related E3 ubiquitin-protein like</fullName>
    </submittedName>
</protein>
<dbReference type="Pfam" id="PF13920">
    <property type="entry name" value="zf-C3HC4_3"/>
    <property type="match status" value="1"/>
</dbReference>
<dbReference type="PANTHER" id="PTHR42647:SF5">
    <property type="entry name" value="SBP (S-RIBONUCLEASE BINDING PROTEIN) FAMILY PROTEIN"/>
    <property type="match status" value="1"/>
</dbReference>
<dbReference type="OMA" id="MQIETES"/>
<dbReference type="GO" id="GO:0008270">
    <property type="term" value="F:zinc ion binding"/>
    <property type="evidence" value="ECO:0007669"/>
    <property type="project" value="UniProtKB-KW"/>
</dbReference>
<dbReference type="PIRSF" id="PIRSF036836">
    <property type="entry name" value="RNase_bind_SBP1"/>
    <property type="match status" value="1"/>
</dbReference>
<evidence type="ECO:0000256" key="4">
    <source>
        <dbReference type="PROSITE-ProRule" id="PRU00175"/>
    </source>
</evidence>
<dbReference type="Gene3D" id="3.30.40.10">
    <property type="entry name" value="Zinc/RING finger domain, C3HC4 (zinc finger)"/>
    <property type="match status" value="1"/>
</dbReference>
<dbReference type="AlphaFoldDB" id="A0A2R6QNX6"/>
<organism evidence="8 9">
    <name type="scientific">Actinidia chinensis var. chinensis</name>
    <name type="common">Chinese soft-hair kiwi</name>
    <dbReference type="NCBI Taxonomy" id="1590841"/>
    <lineage>
        <taxon>Eukaryota</taxon>
        <taxon>Viridiplantae</taxon>
        <taxon>Streptophyta</taxon>
        <taxon>Embryophyta</taxon>
        <taxon>Tracheophyta</taxon>
        <taxon>Spermatophyta</taxon>
        <taxon>Magnoliopsida</taxon>
        <taxon>eudicotyledons</taxon>
        <taxon>Gunneridae</taxon>
        <taxon>Pentapetalae</taxon>
        <taxon>asterids</taxon>
        <taxon>Ericales</taxon>
        <taxon>Actinidiaceae</taxon>
        <taxon>Actinidia</taxon>
    </lineage>
</organism>
<dbReference type="EMBL" id="NKQK01000014">
    <property type="protein sequence ID" value="PSS11603.1"/>
    <property type="molecule type" value="Genomic_DNA"/>
</dbReference>
<evidence type="ECO:0000256" key="2">
    <source>
        <dbReference type="ARBA" id="ARBA00022771"/>
    </source>
</evidence>
<dbReference type="GO" id="GO:0004842">
    <property type="term" value="F:ubiquitin-protein transferase activity"/>
    <property type="evidence" value="ECO:0007669"/>
    <property type="project" value="TreeGrafter"/>
</dbReference>
<evidence type="ECO:0000256" key="3">
    <source>
        <dbReference type="ARBA" id="ARBA00022833"/>
    </source>
</evidence>
<dbReference type="InterPro" id="IPR001841">
    <property type="entry name" value="Znf_RING"/>
</dbReference>
<dbReference type="InterPro" id="IPR013083">
    <property type="entry name" value="Znf_RING/FYVE/PHD"/>
</dbReference>
<sequence length="324" mass="35600">MAVQAQYPSNTLFLNRSVQNGKNPPGNDYSLQPQLDRGGFLDQSHMIFTDGVGTNSRKRGRELTETAPSINPFSLQSQPHQLIDLSQLHTPQQNVVSTGLRLAFGEQQQLQQKQKQQQTLFPQSSVLFSLLPEDFAAQIRQQRDEIDQFLGAQGEHLRRTLAENRQRHYHALLGAAEESVARRLREKETEAEKAARRNAELEATAARLSAEAQGWRSAARAHEATAVALQARLQQAMTSGGGWKDGGEGVAGGGEAEDGESAFVDPDRVEVSSGPSCKACRKRVASVIVLPCRHLCLCTECGPLAQTCPLCFTFRESSVEVFFS</sequence>
<reference evidence="8 9" key="1">
    <citation type="submission" date="2017-07" db="EMBL/GenBank/DDBJ databases">
        <title>An improved, manually edited Actinidia chinensis var. chinensis (kiwifruit) genome highlights the challenges associated with draft genomes and gene prediction in plants.</title>
        <authorList>
            <person name="Pilkington S."/>
            <person name="Crowhurst R."/>
            <person name="Hilario E."/>
            <person name="Nardozza S."/>
            <person name="Fraser L."/>
            <person name="Peng Y."/>
            <person name="Gunaseelan K."/>
            <person name="Simpson R."/>
            <person name="Tahir J."/>
            <person name="Deroles S."/>
            <person name="Templeton K."/>
            <person name="Luo Z."/>
            <person name="Davy M."/>
            <person name="Cheng C."/>
            <person name="Mcneilage M."/>
            <person name="Scaglione D."/>
            <person name="Liu Y."/>
            <person name="Zhang Q."/>
            <person name="Datson P."/>
            <person name="De Silva N."/>
            <person name="Gardiner S."/>
            <person name="Bassett H."/>
            <person name="Chagne D."/>
            <person name="Mccallum J."/>
            <person name="Dzierzon H."/>
            <person name="Deng C."/>
            <person name="Wang Y.-Y."/>
            <person name="Barron N."/>
            <person name="Manako K."/>
            <person name="Bowen J."/>
            <person name="Foster T."/>
            <person name="Erridge Z."/>
            <person name="Tiffin H."/>
            <person name="Waite C."/>
            <person name="Davies K."/>
            <person name="Grierson E."/>
            <person name="Laing W."/>
            <person name="Kirk R."/>
            <person name="Chen X."/>
            <person name="Wood M."/>
            <person name="Montefiori M."/>
            <person name="Brummell D."/>
            <person name="Schwinn K."/>
            <person name="Catanach A."/>
            <person name="Fullerton C."/>
            <person name="Li D."/>
            <person name="Meiyalaghan S."/>
            <person name="Nieuwenhuizen N."/>
            <person name="Read N."/>
            <person name="Prakash R."/>
            <person name="Hunter D."/>
            <person name="Zhang H."/>
            <person name="Mckenzie M."/>
            <person name="Knabel M."/>
            <person name="Harris A."/>
            <person name="Allan A."/>
            <person name="Chen A."/>
            <person name="Janssen B."/>
            <person name="Plunkett B."/>
            <person name="Dwamena C."/>
            <person name="Voogd C."/>
            <person name="Leif D."/>
            <person name="Lafferty D."/>
            <person name="Souleyre E."/>
            <person name="Varkonyi-Gasic E."/>
            <person name="Gambi F."/>
            <person name="Hanley J."/>
            <person name="Yao J.-L."/>
            <person name="Cheung J."/>
            <person name="David K."/>
            <person name="Warren B."/>
            <person name="Marsh K."/>
            <person name="Snowden K."/>
            <person name="Lin-Wang K."/>
            <person name="Brian L."/>
            <person name="Martinez-Sanchez M."/>
            <person name="Wang M."/>
            <person name="Ileperuma N."/>
            <person name="Macnee N."/>
            <person name="Campin R."/>
            <person name="Mcatee P."/>
            <person name="Drummond R."/>
            <person name="Espley R."/>
            <person name="Ireland H."/>
            <person name="Wu R."/>
            <person name="Atkinson R."/>
            <person name="Karunairetnam S."/>
            <person name="Bulley S."/>
            <person name="Chunkath S."/>
            <person name="Hanley Z."/>
            <person name="Storey R."/>
            <person name="Thrimawithana A."/>
            <person name="Thomson S."/>
            <person name="David C."/>
            <person name="Testolin R."/>
        </authorList>
    </citation>
    <scope>NUCLEOTIDE SEQUENCE [LARGE SCALE GENOMIC DNA]</scope>
    <source>
        <strain evidence="9">cv. Red5</strain>
        <tissue evidence="8">Young leaf</tissue>
    </source>
</reference>
<keyword evidence="9" id="KW-1185">Reference proteome</keyword>
<dbReference type="OrthoDB" id="1711136at2759"/>
<comment type="caution">
    <text evidence="8">The sequence shown here is derived from an EMBL/GenBank/DDBJ whole genome shotgun (WGS) entry which is preliminary data.</text>
</comment>
<evidence type="ECO:0000313" key="8">
    <source>
        <dbReference type="EMBL" id="PSS11603.1"/>
    </source>
</evidence>
<dbReference type="Gramene" id="PSS11603">
    <property type="protein sequence ID" value="PSS11603"/>
    <property type="gene ID" value="CEY00_Acc15877"/>
</dbReference>
<feature type="domain" description="RING-type" evidence="7">
    <location>
        <begin position="277"/>
        <end position="311"/>
    </location>
</feature>
<feature type="coiled-coil region" evidence="5">
    <location>
        <begin position="177"/>
        <end position="218"/>
    </location>
</feature>
<reference evidence="9" key="2">
    <citation type="journal article" date="2018" name="BMC Genomics">
        <title>A manually annotated Actinidia chinensis var. chinensis (kiwifruit) genome highlights the challenges associated with draft genomes and gene prediction in plants.</title>
        <authorList>
            <person name="Pilkington S.M."/>
            <person name="Crowhurst R."/>
            <person name="Hilario E."/>
            <person name="Nardozza S."/>
            <person name="Fraser L."/>
            <person name="Peng Y."/>
            <person name="Gunaseelan K."/>
            <person name="Simpson R."/>
            <person name="Tahir J."/>
            <person name="Deroles S.C."/>
            <person name="Templeton K."/>
            <person name="Luo Z."/>
            <person name="Davy M."/>
            <person name="Cheng C."/>
            <person name="McNeilage M."/>
            <person name="Scaglione D."/>
            <person name="Liu Y."/>
            <person name="Zhang Q."/>
            <person name="Datson P."/>
            <person name="De Silva N."/>
            <person name="Gardiner S.E."/>
            <person name="Bassett H."/>
            <person name="Chagne D."/>
            <person name="McCallum J."/>
            <person name="Dzierzon H."/>
            <person name="Deng C."/>
            <person name="Wang Y.Y."/>
            <person name="Barron L."/>
            <person name="Manako K."/>
            <person name="Bowen J."/>
            <person name="Foster T.M."/>
            <person name="Erridge Z.A."/>
            <person name="Tiffin H."/>
            <person name="Waite C.N."/>
            <person name="Davies K.M."/>
            <person name="Grierson E.P."/>
            <person name="Laing W.A."/>
            <person name="Kirk R."/>
            <person name="Chen X."/>
            <person name="Wood M."/>
            <person name="Montefiori M."/>
            <person name="Brummell D.A."/>
            <person name="Schwinn K.E."/>
            <person name="Catanach A."/>
            <person name="Fullerton C."/>
            <person name="Li D."/>
            <person name="Meiyalaghan S."/>
            <person name="Nieuwenhuizen N."/>
            <person name="Read N."/>
            <person name="Prakash R."/>
            <person name="Hunter D."/>
            <person name="Zhang H."/>
            <person name="McKenzie M."/>
            <person name="Knabel M."/>
            <person name="Harris A."/>
            <person name="Allan A.C."/>
            <person name="Gleave A."/>
            <person name="Chen A."/>
            <person name="Janssen B.J."/>
            <person name="Plunkett B."/>
            <person name="Ampomah-Dwamena C."/>
            <person name="Voogd C."/>
            <person name="Leif D."/>
            <person name="Lafferty D."/>
            <person name="Souleyre E.J.F."/>
            <person name="Varkonyi-Gasic E."/>
            <person name="Gambi F."/>
            <person name="Hanley J."/>
            <person name="Yao J.L."/>
            <person name="Cheung J."/>
            <person name="David K.M."/>
            <person name="Warren B."/>
            <person name="Marsh K."/>
            <person name="Snowden K.C."/>
            <person name="Lin-Wang K."/>
            <person name="Brian L."/>
            <person name="Martinez-Sanchez M."/>
            <person name="Wang M."/>
            <person name="Ileperuma N."/>
            <person name="Macnee N."/>
            <person name="Campin R."/>
            <person name="McAtee P."/>
            <person name="Drummond R.S.M."/>
            <person name="Espley R.V."/>
            <person name="Ireland H.S."/>
            <person name="Wu R."/>
            <person name="Atkinson R.G."/>
            <person name="Karunairetnam S."/>
            <person name="Bulley S."/>
            <person name="Chunkath S."/>
            <person name="Hanley Z."/>
            <person name="Storey R."/>
            <person name="Thrimawithana A.H."/>
            <person name="Thomson S."/>
            <person name="David C."/>
            <person name="Testolin R."/>
            <person name="Huang H."/>
            <person name="Hellens R.P."/>
            <person name="Schaffer R.J."/>
        </authorList>
    </citation>
    <scope>NUCLEOTIDE SEQUENCE [LARGE SCALE GENOMIC DNA]</scope>
    <source>
        <strain evidence="9">cv. Red5</strain>
    </source>
</reference>
<keyword evidence="3" id="KW-0862">Zinc</keyword>
<dbReference type="FunFam" id="3.30.40.10:FF:000239">
    <property type="entry name" value="probable BOI-related E3 ubiquitin-protein ligase 2"/>
    <property type="match status" value="1"/>
</dbReference>
<evidence type="ECO:0000256" key="1">
    <source>
        <dbReference type="ARBA" id="ARBA00022723"/>
    </source>
</evidence>
<dbReference type="PANTHER" id="PTHR42647">
    <property type="entry name" value="SBP (S-RIBONUCLEASE BINDING PROTEIN) FAMILY PROTEIN"/>
    <property type="match status" value="1"/>
</dbReference>
<dbReference type="PROSITE" id="PS50089">
    <property type="entry name" value="ZF_RING_2"/>
    <property type="match status" value="1"/>
</dbReference>
<feature type="region of interest" description="Disordered" evidence="6">
    <location>
        <begin position="16"/>
        <end position="36"/>
    </location>
</feature>
<dbReference type="CDD" id="cd16649">
    <property type="entry name" value="mRING-HC-C3HC5_CGRF1-like"/>
    <property type="match status" value="1"/>
</dbReference>
<dbReference type="FunCoup" id="A0A2R6QNX6">
    <property type="interactions" value="639"/>
</dbReference>
<proteinExistence type="predicted"/>
<evidence type="ECO:0000256" key="5">
    <source>
        <dbReference type="SAM" id="Coils"/>
    </source>
</evidence>
<dbReference type="STRING" id="1590841.A0A2R6QNX6"/>
<evidence type="ECO:0000313" key="9">
    <source>
        <dbReference type="Proteomes" id="UP000241394"/>
    </source>
</evidence>
<keyword evidence="1" id="KW-0479">Metal-binding</keyword>
<name>A0A2R6QNX6_ACTCC</name>
<keyword evidence="2 4" id="KW-0863">Zinc-finger</keyword>
<evidence type="ECO:0000256" key="6">
    <source>
        <dbReference type="SAM" id="MobiDB-lite"/>
    </source>
</evidence>
<keyword evidence="5" id="KW-0175">Coiled coil</keyword>
<accession>A0A2R6QNX6</accession>
<dbReference type="Proteomes" id="UP000241394">
    <property type="component" value="Chromosome LG14"/>
</dbReference>